<proteinExistence type="predicted"/>
<dbReference type="RefSeq" id="WP_063556646.1">
    <property type="nucleotide sequence ID" value="NZ_LITT01000058.1"/>
</dbReference>
<dbReference type="PATRIC" id="fig|1538.10.peg.3417"/>
<organism evidence="1 2">
    <name type="scientific">Clostridium ljungdahlii</name>
    <dbReference type="NCBI Taxonomy" id="1538"/>
    <lineage>
        <taxon>Bacteria</taxon>
        <taxon>Bacillati</taxon>
        <taxon>Bacillota</taxon>
        <taxon>Clostridia</taxon>
        <taxon>Eubacteriales</taxon>
        <taxon>Clostridiaceae</taxon>
        <taxon>Clostridium</taxon>
    </lineage>
</organism>
<dbReference type="AlphaFoldDB" id="A0A168LQT8"/>
<reference evidence="1 2" key="1">
    <citation type="journal article" date="2015" name="Biotechnol. Bioeng.">
        <title>Genome sequence and phenotypic characterization of Caulobacter segnis.</title>
        <authorList>
            <person name="Patel S."/>
            <person name="Fletcher B."/>
            <person name="Scott D.C."/>
            <person name="Ely B."/>
        </authorList>
    </citation>
    <scope>NUCLEOTIDE SEQUENCE [LARGE SCALE GENOMIC DNA]</scope>
    <source>
        <strain evidence="1 2">ERI-2</strain>
    </source>
</reference>
<sequence>MKQRKLIMRMTKIVHHCFMDREDNLYNKPFGRLAELELEKERQDFLKDYIDFIMHSDIVAETTKIYIRSPFDSVASSIVDYNRTLPEGIKSINIKTAESNCNNNTNKLLEYFPDDMLYSVIYSKNCNLEHYNKLLDLAIAKRCKKNKIFNNLILKLPTDVELQDSLDEDEFSDFVKIIAPYLRTHIKYLEENISCKAVGYLFYLISTRQLYGIDKDRYNLLKEMLE</sequence>
<dbReference type="EMBL" id="LITT01000058">
    <property type="protein sequence ID" value="OAA83571.1"/>
    <property type="molecule type" value="Genomic_DNA"/>
</dbReference>
<name>A0A168LQT8_9CLOT</name>
<dbReference type="Proteomes" id="UP000077407">
    <property type="component" value="Unassembled WGS sequence"/>
</dbReference>
<dbReference type="OrthoDB" id="9836399at2"/>
<protein>
    <submittedName>
        <fullName evidence="1">Uncharacterized protein</fullName>
    </submittedName>
</protein>
<accession>A0A168LQT8</accession>
<gene>
    <name evidence="1" type="ORF">WY13_03358</name>
</gene>
<comment type="caution">
    <text evidence="1">The sequence shown here is derived from an EMBL/GenBank/DDBJ whole genome shotgun (WGS) entry which is preliminary data.</text>
</comment>
<evidence type="ECO:0000313" key="2">
    <source>
        <dbReference type="Proteomes" id="UP000077407"/>
    </source>
</evidence>
<evidence type="ECO:0000313" key="1">
    <source>
        <dbReference type="EMBL" id="OAA83571.1"/>
    </source>
</evidence>